<evidence type="ECO:0000256" key="1">
    <source>
        <dbReference type="SAM" id="MobiDB-lite"/>
    </source>
</evidence>
<comment type="caution">
    <text evidence="2">The sequence shown here is derived from an EMBL/GenBank/DDBJ whole genome shotgun (WGS) entry which is preliminary data.</text>
</comment>
<feature type="region of interest" description="Disordered" evidence="1">
    <location>
        <begin position="118"/>
        <end position="205"/>
    </location>
</feature>
<organism evidence="2 3">
    <name type="scientific">Rotaria magnacalcarata</name>
    <dbReference type="NCBI Taxonomy" id="392030"/>
    <lineage>
        <taxon>Eukaryota</taxon>
        <taxon>Metazoa</taxon>
        <taxon>Spiralia</taxon>
        <taxon>Gnathifera</taxon>
        <taxon>Rotifera</taxon>
        <taxon>Eurotatoria</taxon>
        <taxon>Bdelloidea</taxon>
        <taxon>Philodinida</taxon>
        <taxon>Philodinidae</taxon>
        <taxon>Rotaria</taxon>
    </lineage>
</organism>
<accession>A0A8S2QP93</accession>
<sequence>RQVTIDAIDEQNGTVRSSGFVQPVRIIAEGSRGKWRERTSQFSCDTGSEEVNICTGNDDEDELVDENHVYVSQNFYGNGNNQHSPPTNTQSMSNVLESVLDFSLVTDYKHIGNTTMYMTPERDDRMSDEKENITQVSQNKNNIEKKTSCCNASSPEPLLIDEHPGVQEINQENSTSSSKPPPPPEPEVSKYSALPGYASNPSAVLNDQEKVTELKNLMKKCDKTLQNDEEALADAWQAAKESVRQLKHDDKRNKRFQTIRTSSINTNDTNTSP</sequence>
<feature type="compositionally biased region" description="Low complexity" evidence="1">
    <location>
        <begin position="258"/>
        <end position="273"/>
    </location>
</feature>
<feature type="compositionally biased region" description="Basic and acidic residues" evidence="1">
    <location>
        <begin position="120"/>
        <end position="132"/>
    </location>
</feature>
<dbReference type="Proteomes" id="UP000681720">
    <property type="component" value="Unassembled WGS sequence"/>
</dbReference>
<evidence type="ECO:0000313" key="2">
    <source>
        <dbReference type="EMBL" id="CAF4124527.1"/>
    </source>
</evidence>
<protein>
    <submittedName>
        <fullName evidence="2">Uncharacterized protein</fullName>
    </submittedName>
</protein>
<evidence type="ECO:0000313" key="3">
    <source>
        <dbReference type="Proteomes" id="UP000681720"/>
    </source>
</evidence>
<reference evidence="2" key="1">
    <citation type="submission" date="2021-02" db="EMBL/GenBank/DDBJ databases">
        <authorList>
            <person name="Nowell W R."/>
        </authorList>
    </citation>
    <scope>NUCLEOTIDE SEQUENCE</scope>
</reference>
<feature type="non-terminal residue" evidence="2">
    <location>
        <position position="1"/>
    </location>
</feature>
<dbReference type="AlphaFoldDB" id="A0A8S2QP93"/>
<gene>
    <name evidence="2" type="ORF">GIL414_LOCUS18213</name>
</gene>
<name>A0A8S2QP93_9BILA</name>
<dbReference type="EMBL" id="CAJOBJ010008913">
    <property type="protein sequence ID" value="CAF4124527.1"/>
    <property type="molecule type" value="Genomic_DNA"/>
</dbReference>
<proteinExistence type="predicted"/>
<feature type="region of interest" description="Disordered" evidence="1">
    <location>
        <begin position="241"/>
        <end position="273"/>
    </location>
</feature>
<feature type="compositionally biased region" description="Basic and acidic residues" evidence="1">
    <location>
        <begin position="241"/>
        <end position="252"/>
    </location>
</feature>